<dbReference type="EMBL" id="CP071504">
    <property type="protein sequence ID" value="QSX30060.1"/>
    <property type="molecule type" value="Genomic_DNA"/>
</dbReference>
<keyword evidence="1" id="KW-0812">Transmembrane</keyword>
<keyword evidence="2" id="KW-0732">Signal</keyword>
<proteinExistence type="predicted"/>
<gene>
    <name evidence="3" type="ORF">JYB88_18100</name>
</gene>
<evidence type="ECO:0000313" key="3">
    <source>
        <dbReference type="EMBL" id="QSX30060.1"/>
    </source>
</evidence>
<dbReference type="RefSeq" id="WP_207325041.1">
    <property type="nucleotide sequence ID" value="NZ_CP071504.1"/>
</dbReference>
<organism evidence="3 4">
    <name type="scientific">Shewanella cyperi</name>
    <dbReference type="NCBI Taxonomy" id="2814292"/>
    <lineage>
        <taxon>Bacteria</taxon>
        <taxon>Pseudomonadati</taxon>
        <taxon>Pseudomonadota</taxon>
        <taxon>Gammaproteobacteria</taxon>
        <taxon>Alteromonadales</taxon>
        <taxon>Shewanellaceae</taxon>
        <taxon>Shewanella</taxon>
    </lineage>
</organism>
<keyword evidence="1" id="KW-1133">Transmembrane helix</keyword>
<sequence length="297" mass="32964">MHQALRGLLATLLLSISTQSALAEDTPADQQAAYQAWAEEFVASLSPEKGTIVLPGGKATLEVPENFYYLNPEDSRRVLEEAWGNPAQDLHLGMLFPAEYSPVDAAAWGVTLDYEEEGYVSDKDAADIDYADLLKTMQSDVAESSQARVEMGYEPIRLVGWATQPYYDATQHKLYWAKELQFGDSTEHTLNFNVRVLGRQGVLLMNFVAGMSQLEEIQAAREEVLAMASFNEGHKYSEFNPDIDKVAAYGIGGLIAGKVLAKAGMLTAALLLLKKFWFLLLMPLVWLKKMIFGRKEA</sequence>
<reference evidence="3 4" key="1">
    <citation type="submission" date="2021-03" db="EMBL/GenBank/DDBJ databases">
        <title>Novel species identification of genus Shewanella.</title>
        <authorList>
            <person name="Liu G."/>
            <person name="Zhang Q."/>
        </authorList>
    </citation>
    <scope>NUCLEOTIDE SEQUENCE [LARGE SCALE GENOMIC DNA]</scope>
    <source>
        <strain evidence="3 4">FJAT-53726</strain>
    </source>
</reference>
<accession>A0A975AKD8</accession>
<dbReference type="InterPro" id="IPR018682">
    <property type="entry name" value="DUF2167_membr"/>
</dbReference>
<keyword evidence="4" id="KW-1185">Reference proteome</keyword>
<dbReference type="KEGG" id="scyp:JYB88_18100"/>
<dbReference type="AlphaFoldDB" id="A0A975AKD8"/>
<dbReference type="Proteomes" id="UP000663281">
    <property type="component" value="Chromosome"/>
</dbReference>
<dbReference type="Pfam" id="PF09935">
    <property type="entry name" value="DUF2167"/>
    <property type="match status" value="1"/>
</dbReference>
<keyword evidence="1" id="KW-0472">Membrane</keyword>
<feature type="chain" id="PRO_5037953146" evidence="2">
    <location>
        <begin position="24"/>
        <end position="297"/>
    </location>
</feature>
<evidence type="ECO:0000313" key="4">
    <source>
        <dbReference type="Proteomes" id="UP000663281"/>
    </source>
</evidence>
<feature type="transmembrane region" description="Helical" evidence="1">
    <location>
        <begin position="265"/>
        <end position="287"/>
    </location>
</feature>
<evidence type="ECO:0000256" key="2">
    <source>
        <dbReference type="SAM" id="SignalP"/>
    </source>
</evidence>
<feature type="signal peptide" evidence="2">
    <location>
        <begin position="1"/>
        <end position="23"/>
    </location>
</feature>
<protein>
    <submittedName>
        <fullName evidence="3">DUF2167 domain-containing protein</fullName>
    </submittedName>
</protein>
<name>A0A975AKD8_9GAMM</name>
<evidence type="ECO:0000256" key="1">
    <source>
        <dbReference type="SAM" id="Phobius"/>
    </source>
</evidence>